<dbReference type="PANTHER" id="PTHR47706:SF7">
    <property type="entry name" value="CIPA-LIKE, PUTATIVE (AFU_ORTHOLOGUE AFUA_1G01630)-RELATED"/>
    <property type="match status" value="1"/>
</dbReference>
<organism evidence="5 6">
    <name type="scientific">Plenodomus tracheiphilus IPT5</name>
    <dbReference type="NCBI Taxonomy" id="1408161"/>
    <lineage>
        <taxon>Eukaryota</taxon>
        <taxon>Fungi</taxon>
        <taxon>Dikarya</taxon>
        <taxon>Ascomycota</taxon>
        <taxon>Pezizomycotina</taxon>
        <taxon>Dothideomycetes</taxon>
        <taxon>Pleosporomycetidae</taxon>
        <taxon>Pleosporales</taxon>
        <taxon>Pleosporineae</taxon>
        <taxon>Leptosphaeriaceae</taxon>
        <taxon>Plenodomus</taxon>
    </lineage>
</organism>
<keyword evidence="3" id="KW-0560">Oxidoreductase</keyword>
<dbReference type="InterPro" id="IPR051609">
    <property type="entry name" value="NmrA/Isoflavone_reductase-like"/>
</dbReference>
<reference evidence="5" key="1">
    <citation type="submission" date="2020-01" db="EMBL/GenBank/DDBJ databases">
        <authorList>
            <consortium name="DOE Joint Genome Institute"/>
            <person name="Haridas S."/>
            <person name="Albert R."/>
            <person name="Binder M."/>
            <person name="Bloem J."/>
            <person name="Labutti K."/>
            <person name="Salamov A."/>
            <person name="Andreopoulos B."/>
            <person name="Baker S.E."/>
            <person name="Barry K."/>
            <person name="Bills G."/>
            <person name="Bluhm B.H."/>
            <person name="Cannon C."/>
            <person name="Castanera R."/>
            <person name="Culley D.E."/>
            <person name="Daum C."/>
            <person name="Ezra D."/>
            <person name="Gonzalez J.B."/>
            <person name="Henrissat B."/>
            <person name="Kuo A."/>
            <person name="Liang C."/>
            <person name="Lipzen A."/>
            <person name="Lutzoni F."/>
            <person name="Magnuson J."/>
            <person name="Mondo S."/>
            <person name="Nolan M."/>
            <person name="Ohm R."/>
            <person name="Pangilinan J."/>
            <person name="Park H.-J."/>
            <person name="Ramirez L."/>
            <person name="Alfaro M."/>
            <person name="Sun H."/>
            <person name="Tritt A."/>
            <person name="Yoshinaga Y."/>
            <person name="Zwiers L.-H."/>
            <person name="Turgeon B.G."/>
            <person name="Goodwin S.B."/>
            <person name="Spatafora J.W."/>
            <person name="Crous P.W."/>
            <person name="Grigoriev I.V."/>
        </authorList>
    </citation>
    <scope>NUCLEOTIDE SEQUENCE</scope>
    <source>
        <strain evidence="5">IPT5</strain>
    </source>
</reference>
<dbReference type="PANTHER" id="PTHR47706">
    <property type="entry name" value="NMRA-LIKE FAMILY PROTEIN"/>
    <property type="match status" value="1"/>
</dbReference>
<dbReference type="InterPro" id="IPR016040">
    <property type="entry name" value="NAD(P)-bd_dom"/>
</dbReference>
<dbReference type="InterPro" id="IPR036291">
    <property type="entry name" value="NAD(P)-bd_dom_sf"/>
</dbReference>
<dbReference type="AlphaFoldDB" id="A0A6A7AZY4"/>
<evidence type="ECO:0000313" key="6">
    <source>
        <dbReference type="Proteomes" id="UP000799423"/>
    </source>
</evidence>
<dbReference type="Pfam" id="PF13460">
    <property type="entry name" value="NAD_binding_10"/>
    <property type="match status" value="1"/>
</dbReference>
<evidence type="ECO:0000256" key="3">
    <source>
        <dbReference type="ARBA" id="ARBA00023002"/>
    </source>
</evidence>
<evidence type="ECO:0000256" key="2">
    <source>
        <dbReference type="ARBA" id="ARBA00022857"/>
    </source>
</evidence>
<dbReference type="Proteomes" id="UP000799423">
    <property type="component" value="Unassembled WGS sequence"/>
</dbReference>
<feature type="domain" description="NAD(P)-binding" evidence="4">
    <location>
        <begin position="15"/>
        <end position="142"/>
    </location>
</feature>
<dbReference type="SUPFAM" id="SSF51735">
    <property type="entry name" value="NAD(P)-binding Rossmann-fold domains"/>
    <property type="match status" value="1"/>
</dbReference>
<dbReference type="EMBL" id="MU006316">
    <property type="protein sequence ID" value="KAF2848613.1"/>
    <property type="molecule type" value="Genomic_DNA"/>
</dbReference>
<proteinExistence type="inferred from homology"/>
<keyword evidence="2" id="KW-0521">NADP</keyword>
<protein>
    <submittedName>
        <fullName evidence="5">NAD(P)-binding protein</fullName>
    </submittedName>
</protein>
<dbReference type="Gene3D" id="3.40.50.720">
    <property type="entry name" value="NAD(P)-binding Rossmann-like Domain"/>
    <property type="match status" value="1"/>
</dbReference>
<sequence length="335" mass="36743">MASKSNYIQNVTLIGGSGSIGSHILTHLLTNPNQKITVLTRSTSTATFPPSPNLLIKKVDYTNEQDLISALQGTHFLIITLSARAPPTLHPTIVRAAGKAKIPYIMPNHYGFGLGARAGGLANEPTLAAFKTYIADVEREEEMSYVVLVCSFWYEFSLGMGEEWFGFDIPGRRVVFYDEGVQRVCTTTWERCGRAVAGLLGLPVEREGQRGEVGYVLSDFKNKGVYVKSFLVSQREMLDSLHRVLGTADADWQIEYQGSGERHAQGLEEWGRGEAKGFAKAMYARVFFESGEGDYATGGEMHDGVLGLPSEDLDEATRRAVGMVEGGFGVKKQLE</sequence>
<dbReference type="GO" id="GO:0016491">
    <property type="term" value="F:oxidoreductase activity"/>
    <property type="evidence" value="ECO:0007669"/>
    <property type="project" value="UniProtKB-KW"/>
</dbReference>
<name>A0A6A7AZY4_9PLEO</name>
<keyword evidence="6" id="KW-1185">Reference proteome</keyword>
<dbReference type="OrthoDB" id="419598at2759"/>
<evidence type="ECO:0000313" key="5">
    <source>
        <dbReference type="EMBL" id="KAF2848613.1"/>
    </source>
</evidence>
<comment type="similarity">
    <text evidence="1">Belongs to the NmrA-type oxidoreductase family. Isoflavone reductase subfamily.</text>
</comment>
<evidence type="ECO:0000256" key="1">
    <source>
        <dbReference type="ARBA" id="ARBA00005725"/>
    </source>
</evidence>
<accession>A0A6A7AZY4</accession>
<gene>
    <name evidence="5" type="ORF">T440DRAFT_500289</name>
</gene>
<evidence type="ECO:0000259" key="4">
    <source>
        <dbReference type="Pfam" id="PF13460"/>
    </source>
</evidence>